<organism evidence="1">
    <name type="scientific">Klebsiella pneumoniae</name>
    <dbReference type="NCBI Taxonomy" id="573"/>
    <lineage>
        <taxon>Bacteria</taxon>
        <taxon>Pseudomonadati</taxon>
        <taxon>Pseudomonadota</taxon>
        <taxon>Gammaproteobacteria</taxon>
        <taxon>Enterobacterales</taxon>
        <taxon>Enterobacteriaceae</taxon>
        <taxon>Klebsiella/Raoultella group</taxon>
        <taxon>Klebsiella</taxon>
        <taxon>Klebsiella pneumoniae complex</taxon>
    </lineage>
</organism>
<proteinExistence type="predicted"/>
<name>A0A2L1KL27_KLEPN</name>
<dbReference type="AlphaFoldDB" id="A0A2L1KL27"/>
<keyword evidence="1" id="KW-0614">Plasmid</keyword>
<protein>
    <submittedName>
        <fullName evidence="1">Uncharacterized protein</fullName>
    </submittedName>
</protein>
<accession>A0A2L1KL27</accession>
<reference evidence="1" key="1">
    <citation type="journal article" date="2019" name="Front. Microbiol.">
        <title>Replicon-Based Typing of IncI-Complex Plasmids, and Comparative Genomics Analysis of IncIgamma/K1 Plasmids.</title>
        <authorList>
            <person name="Zhang D."/>
            <person name="Zhao Y."/>
            <person name="Feng J."/>
            <person name="Hu L."/>
            <person name="Jiang X."/>
            <person name="Zhan Z."/>
            <person name="Yang H."/>
            <person name="Yang W."/>
            <person name="Gao B."/>
            <person name="Wang J."/>
            <person name="Li J."/>
            <person name="Yin Z."/>
            <person name="Zhou D."/>
        </authorList>
    </citation>
    <scope>NUCLEOTIDE SEQUENCE</scope>
    <source>
        <strain evidence="1">N201205880</strain>
        <plasmid evidence="1">p205880-NR2</plasmid>
    </source>
</reference>
<evidence type="ECO:0000313" key="1">
    <source>
        <dbReference type="EMBL" id="AVE23205.1"/>
    </source>
</evidence>
<dbReference type="EMBL" id="MF344577">
    <property type="protein sequence ID" value="AVE23205.1"/>
    <property type="molecule type" value="Genomic_DNA"/>
</dbReference>
<geneLocation type="plasmid" evidence="1">
    <name>p205880-NR2</name>
</geneLocation>
<sequence length="52" mass="6201">MIFIIDDEKTSDIIRNQGHTNHTGYYFYLSVHYQMERAGWMKKGCFHSAMNN</sequence>